<dbReference type="KEGG" id="fwa:DCMF_04795"/>
<dbReference type="Proteomes" id="UP000323521">
    <property type="component" value="Chromosome"/>
</dbReference>
<protein>
    <submittedName>
        <fullName evidence="2">Uncharacterized protein</fullName>
    </submittedName>
</protein>
<feature type="transmembrane region" description="Helical" evidence="1">
    <location>
        <begin position="179"/>
        <end position="201"/>
    </location>
</feature>
<feature type="transmembrane region" description="Helical" evidence="1">
    <location>
        <begin position="147"/>
        <end position="167"/>
    </location>
</feature>
<keyword evidence="3" id="KW-1185">Reference proteome</keyword>
<name>A0A3G1KPX4_FORW1</name>
<evidence type="ECO:0000313" key="2">
    <source>
        <dbReference type="EMBL" id="ATW24195.1"/>
    </source>
</evidence>
<dbReference type="AlphaFoldDB" id="A0A3G1KPX4"/>
<reference evidence="2 3" key="1">
    <citation type="submission" date="2016-10" db="EMBL/GenBank/DDBJ databases">
        <title>Complete Genome Sequence of Peptococcaceae strain DCMF.</title>
        <authorList>
            <person name="Edwards R.J."/>
            <person name="Holland S.I."/>
            <person name="Deshpande N.P."/>
            <person name="Wong Y.K."/>
            <person name="Ertan H."/>
            <person name="Manefield M."/>
            <person name="Russell T.L."/>
            <person name="Lee M.J."/>
        </authorList>
    </citation>
    <scope>NUCLEOTIDE SEQUENCE [LARGE SCALE GENOMIC DNA]</scope>
    <source>
        <strain evidence="2 3">DCMF</strain>
    </source>
</reference>
<dbReference type="RefSeq" id="WP_148133370.1">
    <property type="nucleotide sequence ID" value="NZ_CP017634.1"/>
</dbReference>
<gene>
    <name evidence="2" type="ORF">DCMF_04795</name>
</gene>
<keyword evidence="1" id="KW-1133">Transmembrane helix</keyword>
<evidence type="ECO:0000256" key="1">
    <source>
        <dbReference type="SAM" id="Phobius"/>
    </source>
</evidence>
<organism evidence="2 3">
    <name type="scientific">Formimonas warabiya</name>
    <dbReference type="NCBI Taxonomy" id="1761012"/>
    <lineage>
        <taxon>Bacteria</taxon>
        <taxon>Bacillati</taxon>
        <taxon>Bacillota</taxon>
        <taxon>Clostridia</taxon>
        <taxon>Eubacteriales</taxon>
        <taxon>Peptococcaceae</taxon>
        <taxon>Candidatus Formimonas</taxon>
    </lineage>
</organism>
<dbReference type="OrthoDB" id="9792185at2"/>
<keyword evidence="1" id="KW-0472">Membrane</keyword>
<keyword evidence="1" id="KW-0812">Transmembrane</keyword>
<proteinExistence type="predicted"/>
<evidence type="ECO:0000313" key="3">
    <source>
        <dbReference type="Proteomes" id="UP000323521"/>
    </source>
</evidence>
<dbReference type="EMBL" id="CP017634">
    <property type="protein sequence ID" value="ATW24195.1"/>
    <property type="molecule type" value="Genomic_DNA"/>
</dbReference>
<sequence length="217" mass="24847">MQYFEIKADLQFMKDFLKNVYDLWQIESEVAKKIGRGHWVLHNEYKKIVRNQAASVGGYQHIRSLVATGSLRAIKIADAFGIPIHANSFPAPAVGGPVIPLNLFSAILNDTSYNGIDKQVIIDAINQTIEACEIRVKQELWNLINPLYWVKTIFIFIIRIPFLLIKFSGFNVDKIEEHIFSKLFKVIELGVLIIILLKYGFNLDEIVKQVMLPIFTK</sequence>
<accession>A0A3G1KPX4</accession>